<keyword evidence="2" id="KW-1133">Transmembrane helix</keyword>
<evidence type="ECO:0008006" key="5">
    <source>
        <dbReference type="Google" id="ProtNLM"/>
    </source>
</evidence>
<keyword evidence="4" id="KW-1185">Reference proteome</keyword>
<keyword evidence="2" id="KW-0812">Transmembrane</keyword>
<protein>
    <recommendedName>
        <fullName evidence="5">Transmembrane protein</fullName>
    </recommendedName>
</protein>
<feature type="compositionally biased region" description="Basic and acidic residues" evidence="1">
    <location>
        <begin position="92"/>
        <end position="102"/>
    </location>
</feature>
<evidence type="ECO:0000256" key="2">
    <source>
        <dbReference type="SAM" id="Phobius"/>
    </source>
</evidence>
<dbReference type="EMBL" id="SDMP01000015">
    <property type="protein sequence ID" value="RYR08849.1"/>
    <property type="molecule type" value="Genomic_DNA"/>
</dbReference>
<evidence type="ECO:0000256" key="1">
    <source>
        <dbReference type="SAM" id="MobiDB-lite"/>
    </source>
</evidence>
<evidence type="ECO:0000313" key="4">
    <source>
        <dbReference type="Proteomes" id="UP000289738"/>
    </source>
</evidence>
<comment type="caution">
    <text evidence="3">The sequence shown here is derived from an EMBL/GenBank/DDBJ whole genome shotgun (WGS) entry which is preliminary data.</text>
</comment>
<dbReference type="Proteomes" id="UP000289738">
    <property type="component" value="Chromosome B05"/>
</dbReference>
<feature type="region of interest" description="Disordered" evidence="1">
    <location>
        <begin position="90"/>
        <end position="114"/>
    </location>
</feature>
<organism evidence="3 4">
    <name type="scientific">Arachis hypogaea</name>
    <name type="common">Peanut</name>
    <dbReference type="NCBI Taxonomy" id="3818"/>
    <lineage>
        <taxon>Eukaryota</taxon>
        <taxon>Viridiplantae</taxon>
        <taxon>Streptophyta</taxon>
        <taxon>Embryophyta</taxon>
        <taxon>Tracheophyta</taxon>
        <taxon>Spermatophyta</taxon>
        <taxon>Magnoliopsida</taxon>
        <taxon>eudicotyledons</taxon>
        <taxon>Gunneridae</taxon>
        <taxon>Pentapetalae</taxon>
        <taxon>rosids</taxon>
        <taxon>fabids</taxon>
        <taxon>Fabales</taxon>
        <taxon>Fabaceae</taxon>
        <taxon>Papilionoideae</taxon>
        <taxon>50 kb inversion clade</taxon>
        <taxon>dalbergioids sensu lato</taxon>
        <taxon>Dalbergieae</taxon>
        <taxon>Pterocarpus clade</taxon>
        <taxon>Arachis</taxon>
    </lineage>
</organism>
<accession>A0A444Z3S3</accession>
<evidence type="ECO:0000313" key="3">
    <source>
        <dbReference type="EMBL" id="RYR08849.1"/>
    </source>
</evidence>
<reference evidence="3 4" key="1">
    <citation type="submission" date="2019-01" db="EMBL/GenBank/DDBJ databases">
        <title>Sequencing of cultivated peanut Arachis hypogaea provides insights into genome evolution and oil improvement.</title>
        <authorList>
            <person name="Chen X."/>
        </authorList>
    </citation>
    <scope>NUCLEOTIDE SEQUENCE [LARGE SCALE GENOMIC DNA]</scope>
    <source>
        <strain evidence="4">cv. Fuhuasheng</strain>
        <tissue evidence="3">Leaves</tissue>
    </source>
</reference>
<proteinExistence type="predicted"/>
<feature type="transmembrane region" description="Helical" evidence="2">
    <location>
        <begin position="21"/>
        <end position="49"/>
    </location>
</feature>
<dbReference type="AlphaFoldDB" id="A0A444Z3S3"/>
<gene>
    <name evidence="3" type="ORF">Ahy_B05g076678</name>
</gene>
<keyword evidence="2" id="KW-0472">Membrane</keyword>
<sequence>MAILAKTLTEQNQIKKKMMTRLMIVGLGLLDFLVAGLSLMIALAFFALITSVLCAAAFYNNTKSHALGSPEQHALGSPQTRQDSLHRLQPIHHTDSWDDPRRANVSGKYGRMNRQRRRERFPEVLVGNVEVEGGPTRIVYEKWEKISSIVPSTFFQFNKRLLKDLKQGQRKGGISKEAIRRIKEGGMQLSKKETSQRTKN</sequence>
<name>A0A444Z3S3_ARAHY</name>